<dbReference type="RefSeq" id="WP_203756366.1">
    <property type="nucleotide sequence ID" value="NZ_BONF01000054.1"/>
</dbReference>
<evidence type="ECO:0000256" key="3">
    <source>
        <dbReference type="SAM" id="SignalP"/>
    </source>
</evidence>
<feature type="signal peptide" evidence="3">
    <location>
        <begin position="1"/>
        <end position="28"/>
    </location>
</feature>
<evidence type="ECO:0000259" key="4">
    <source>
        <dbReference type="Pfam" id="PF00326"/>
    </source>
</evidence>
<gene>
    <name evidence="5" type="ORF">Cba03nite_72080</name>
</gene>
<dbReference type="Proteomes" id="UP000601223">
    <property type="component" value="Unassembled WGS sequence"/>
</dbReference>
<dbReference type="GO" id="GO:0004252">
    <property type="term" value="F:serine-type endopeptidase activity"/>
    <property type="evidence" value="ECO:0007669"/>
    <property type="project" value="InterPro"/>
</dbReference>
<feature type="domain" description="Peptidase S9 prolyl oligopeptidase catalytic" evidence="4">
    <location>
        <begin position="111"/>
        <end position="265"/>
    </location>
</feature>
<dbReference type="Gene3D" id="3.40.50.1820">
    <property type="entry name" value="alpha/beta hydrolase"/>
    <property type="match status" value="1"/>
</dbReference>
<feature type="transmembrane region" description="Helical" evidence="2">
    <location>
        <begin position="402"/>
        <end position="423"/>
    </location>
</feature>
<protein>
    <recommendedName>
        <fullName evidence="4">Peptidase S9 prolyl oligopeptidase catalytic domain-containing protein</fullName>
    </recommendedName>
</protein>
<keyword evidence="3" id="KW-0732">Signal</keyword>
<name>A0A8J3JNV9_9ACTN</name>
<evidence type="ECO:0000313" key="5">
    <source>
        <dbReference type="EMBL" id="GIF85859.1"/>
    </source>
</evidence>
<comment type="caution">
    <text evidence="5">The sequence shown here is derived from an EMBL/GenBank/DDBJ whole genome shotgun (WGS) entry which is preliminary data.</text>
</comment>
<dbReference type="GO" id="GO:0052689">
    <property type="term" value="F:carboxylic ester hydrolase activity"/>
    <property type="evidence" value="ECO:0007669"/>
    <property type="project" value="TreeGrafter"/>
</dbReference>
<feature type="transmembrane region" description="Helical" evidence="2">
    <location>
        <begin position="435"/>
        <end position="454"/>
    </location>
</feature>
<evidence type="ECO:0000256" key="2">
    <source>
        <dbReference type="SAM" id="Phobius"/>
    </source>
</evidence>
<keyword evidence="6" id="KW-1185">Reference proteome</keyword>
<evidence type="ECO:0000313" key="6">
    <source>
        <dbReference type="Proteomes" id="UP000601223"/>
    </source>
</evidence>
<dbReference type="PROSITE" id="PS00708">
    <property type="entry name" value="PRO_ENDOPEP_SER"/>
    <property type="match status" value="1"/>
</dbReference>
<dbReference type="InterPro" id="IPR002471">
    <property type="entry name" value="Pept_S9_AS"/>
</dbReference>
<dbReference type="Pfam" id="PF00326">
    <property type="entry name" value="Peptidase_S9"/>
    <property type="match status" value="1"/>
</dbReference>
<sequence>MFRRSLRVLALPLVLAAALTLTAGPAAADPTAGLTTVEVAIPASGGKTLGGTVYSPRGAAGPLPGLVLVHGSGNGRRAGVTPEALAFARQGIAVLVYDKRPLDQPEYSLLADDAVAAAGVLRAQPGVDPAAVGVWGISEGGWVDPIAAGRSPGIAFLVLASAPAQSPLRVQNWNMRNKLAAAGVTGALADTLSDRLYRLANDAGMFAQADHDPAPALSALTKPVLAVYGTADTQVPPAESAAELRRTVTAPLTVRFLPGAGHTLRVLDEDGMYTDTLFPGYAEIVGEWVRAVAAGNVPPAHADPAPGQAALSSSLAPSAWWESWPAQLTVLAVLLVTFLAYPVIAAARRFRRRTVEVTRPARVLAGVGVLAVLGFTGYFVTVVDSADWRGISPGPMLAGRPVFWLALQVVALITVIATAMTAYVWRTATGDRLRLGLLITGGVLFLPWSLYWGLLLP</sequence>
<feature type="chain" id="PRO_5035257906" description="Peptidase S9 prolyl oligopeptidase catalytic domain-containing protein" evidence="3">
    <location>
        <begin position="29"/>
        <end position="457"/>
    </location>
</feature>
<keyword evidence="2" id="KW-1133">Transmembrane helix</keyword>
<feature type="transmembrane region" description="Helical" evidence="2">
    <location>
        <begin position="363"/>
        <end position="382"/>
    </location>
</feature>
<dbReference type="GO" id="GO:0006508">
    <property type="term" value="P:proteolysis"/>
    <property type="evidence" value="ECO:0007669"/>
    <property type="project" value="InterPro"/>
</dbReference>
<organism evidence="5 6">
    <name type="scientific">Catellatospora bangladeshensis</name>
    <dbReference type="NCBI Taxonomy" id="310355"/>
    <lineage>
        <taxon>Bacteria</taxon>
        <taxon>Bacillati</taxon>
        <taxon>Actinomycetota</taxon>
        <taxon>Actinomycetes</taxon>
        <taxon>Micromonosporales</taxon>
        <taxon>Micromonosporaceae</taxon>
        <taxon>Catellatospora</taxon>
    </lineage>
</organism>
<dbReference type="InterPro" id="IPR001375">
    <property type="entry name" value="Peptidase_S9_cat"/>
</dbReference>
<dbReference type="PANTHER" id="PTHR43265">
    <property type="entry name" value="ESTERASE ESTD"/>
    <property type="match status" value="1"/>
</dbReference>
<dbReference type="EMBL" id="BONF01000054">
    <property type="protein sequence ID" value="GIF85859.1"/>
    <property type="molecule type" value="Genomic_DNA"/>
</dbReference>
<evidence type="ECO:0000256" key="1">
    <source>
        <dbReference type="ARBA" id="ARBA00022801"/>
    </source>
</evidence>
<proteinExistence type="predicted"/>
<keyword evidence="1" id="KW-0378">Hydrolase</keyword>
<dbReference type="InterPro" id="IPR053145">
    <property type="entry name" value="AB_hydrolase_Est10"/>
</dbReference>
<reference evidence="5 6" key="1">
    <citation type="submission" date="2021-01" db="EMBL/GenBank/DDBJ databases">
        <title>Whole genome shotgun sequence of Catellatospora bangladeshensis NBRC 107357.</title>
        <authorList>
            <person name="Komaki H."/>
            <person name="Tamura T."/>
        </authorList>
    </citation>
    <scope>NUCLEOTIDE SEQUENCE [LARGE SCALE GENOMIC DNA]</scope>
    <source>
        <strain evidence="5 6">NBRC 107357</strain>
    </source>
</reference>
<dbReference type="InterPro" id="IPR029058">
    <property type="entry name" value="AB_hydrolase_fold"/>
</dbReference>
<dbReference type="SUPFAM" id="SSF53474">
    <property type="entry name" value="alpha/beta-Hydrolases"/>
    <property type="match status" value="1"/>
</dbReference>
<keyword evidence="2" id="KW-0472">Membrane</keyword>
<accession>A0A8J3JNV9</accession>
<dbReference type="AlphaFoldDB" id="A0A8J3JNV9"/>
<keyword evidence="2" id="KW-0812">Transmembrane</keyword>
<dbReference type="PANTHER" id="PTHR43265:SF1">
    <property type="entry name" value="ESTERASE ESTD"/>
    <property type="match status" value="1"/>
</dbReference>
<feature type="transmembrane region" description="Helical" evidence="2">
    <location>
        <begin position="324"/>
        <end position="343"/>
    </location>
</feature>